<evidence type="ECO:0000313" key="9">
    <source>
        <dbReference type="Proteomes" id="UP000282613"/>
    </source>
</evidence>
<keyword evidence="9" id="KW-1185">Reference proteome</keyword>
<organism evidence="10">
    <name type="scientific">Taenia asiatica</name>
    <name type="common">Asian tapeworm</name>
    <dbReference type="NCBI Taxonomy" id="60517"/>
    <lineage>
        <taxon>Eukaryota</taxon>
        <taxon>Metazoa</taxon>
        <taxon>Spiralia</taxon>
        <taxon>Lophotrochozoa</taxon>
        <taxon>Platyhelminthes</taxon>
        <taxon>Cestoda</taxon>
        <taxon>Eucestoda</taxon>
        <taxon>Cyclophyllidea</taxon>
        <taxon>Taeniidae</taxon>
        <taxon>Taenia</taxon>
    </lineage>
</organism>
<dbReference type="Proteomes" id="UP000282613">
    <property type="component" value="Unassembled WGS sequence"/>
</dbReference>
<feature type="region of interest" description="Disordered" evidence="7">
    <location>
        <begin position="995"/>
        <end position="1036"/>
    </location>
</feature>
<dbReference type="Gene3D" id="1.25.40.20">
    <property type="entry name" value="Ankyrin repeat-containing domain"/>
    <property type="match status" value="1"/>
</dbReference>
<evidence type="ECO:0000256" key="4">
    <source>
        <dbReference type="ARBA" id="ARBA00023242"/>
    </source>
</evidence>
<dbReference type="OrthoDB" id="5806726at2759"/>
<feature type="region of interest" description="Disordered" evidence="7">
    <location>
        <begin position="900"/>
        <end position="974"/>
    </location>
</feature>
<dbReference type="PROSITE" id="PS50297">
    <property type="entry name" value="ANK_REP_REGION"/>
    <property type="match status" value="2"/>
</dbReference>
<feature type="repeat" description="TPR" evidence="6">
    <location>
        <begin position="172"/>
        <end position="205"/>
    </location>
</feature>
<feature type="repeat" description="TPR" evidence="6">
    <location>
        <begin position="33"/>
        <end position="66"/>
    </location>
</feature>
<dbReference type="SUPFAM" id="SSF52047">
    <property type="entry name" value="RNI-like"/>
    <property type="match status" value="1"/>
</dbReference>
<reference evidence="10" key="1">
    <citation type="submission" date="2017-02" db="UniProtKB">
        <authorList>
            <consortium name="WormBaseParasite"/>
        </authorList>
    </citation>
    <scope>IDENTIFICATION</scope>
</reference>
<proteinExistence type="predicted"/>
<dbReference type="InterPro" id="IPR052311">
    <property type="entry name" value="MMS22L-TONSL_complex_comp"/>
</dbReference>
<feature type="repeat" description="ANK" evidence="5">
    <location>
        <begin position="660"/>
        <end position="692"/>
    </location>
</feature>
<evidence type="ECO:0000256" key="5">
    <source>
        <dbReference type="PROSITE-ProRule" id="PRU00023"/>
    </source>
</evidence>
<evidence type="ECO:0000256" key="1">
    <source>
        <dbReference type="ARBA" id="ARBA00004123"/>
    </source>
</evidence>
<dbReference type="InterPro" id="IPR011990">
    <property type="entry name" value="TPR-like_helical_dom_sf"/>
</dbReference>
<keyword evidence="4" id="KW-0539">Nucleus</keyword>
<reference evidence="8 9" key="2">
    <citation type="submission" date="2018-11" db="EMBL/GenBank/DDBJ databases">
        <authorList>
            <consortium name="Pathogen Informatics"/>
        </authorList>
    </citation>
    <scope>NUCLEOTIDE SEQUENCE [LARGE SCALE GENOMIC DNA]</scope>
</reference>
<feature type="region of interest" description="Disordered" evidence="7">
    <location>
        <begin position="778"/>
        <end position="813"/>
    </location>
</feature>
<dbReference type="STRING" id="60517.A0A0R3WA87"/>
<protein>
    <submittedName>
        <fullName evidence="10">ANK_REP_REGION domain-containing protein</fullName>
    </submittedName>
</protein>
<dbReference type="InterPro" id="IPR019734">
    <property type="entry name" value="TPR_rpt"/>
</dbReference>
<dbReference type="PANTHER" id="PTHR46358:SF1">
    <property type="entry name" value="TONSOKU-LIKE PROTEIN"/>
    <property type="match status" value="1"/>
</dbReference>
<dbReference type="GO" id="GO:0031297">
    <property type="term" value="P:replication fork processing"/>
    <property type="evidence" value="ECO:0007669"/>
    <property type="project" value="TreeGrafter"/>
</dbReference>
<dbReference type="SUPFAM" id="SSF48452">
    <property type="entry name" value="TPR-like"/>
    <property type="match status" value="2"/>
</dbReference>
<dbReference type="SUPFAM" id="SSF48403">
    <property type="entry name" value="Ankyrin repeat"/>
    <property type="match status" value="1"/>
</dbReference>
<accession>A0A0R3WA87</accession>
<name>A0A0R3WA87_TAEAS</name>
<dbReference type="InterPro" id="IPR002110">
    <property type="entry name" value="Ankyrin_rpt"/>
</dbReference>
<dbReference type="SMART" id="SM00248">
    <property type="entry name" value="ANK"/>
    <property type="match status" value="3"/>
</dbReference>
<keyword evidence="3" id="KW-0677">Repeat</keyword>
<dbReference type="WBParaSite" id="TASK_0000743801-mRNA-1">
    <property type="protein sequence ID" value="TASK_0000743801-mRNA-1"/>
    <property type="gene ID" value="TASK_0000743801"/>
</dbReference>
<keyword evidence="5" id="KW-0040">ANK repeat</keyword>
<dbReference type="PANTHER" id="PTHR46358">
    <property type="entry name" value="TONSOKU-LIKE PROTEIN"/>
    <property type="match status" value="1"/>
</dbReference>
<dbReference type="PROSITE" id="PS50088">
    <property type="entry name" value="ANK_REPEAT"/>
    <property type="match status" value="2"/>
</dbReference>
<evidence type="ECO:0000256" key="6">
    <source>
        <dbReference type="PROSITE-ProRule" id="PRU00339"/>
    </source>
</evidence>
<sequence>MNETSEWVFVIYSLSYIELIQQQQSAKTLRERINATLSLAIFYFEQNSYNAAIKEYKSLLTLYESSASSEKIQLAVTHRSIAECYLELGDFNEAIQHSSLFLKISKEANNILEQQRAFVTIARCFQCRADNIFNGEISRRSLLAAKQALSNSIKMVAHLTDLTSSQIAEMKAVSLLNLGHVFRSFGDFESARSKFDQCISISRKYSLTKIVFRAAFQQCELAVLQWPSIAQSRCRPSDLLNHMEMENLVQAVKLCSQTLKFYNVQGCLDKEAKTLRRNLEELLAQLYVGKGEYRIAAKVYRQISRADPESGLHFKHLCGNCLKLEAATTRAQVGPCDTVEEIHQISKYYEELGDILSTMDLHGSAYRCYQQMMLWAEVAFSNQRQDACGSDYTQRLAALAEQVDSGLVSTAEACASLGAYVICAHFYRREILFNLSLAEYSLPNTIRLSDEELAQSWLSLSRALIQAPKNTPPEFSPPDCTNLPCSKTPEEALKCALSKAKACGSVNVMRDCLDELVEYYKSCGREAQTKLYLDELNALTSGDGSQVCQPSTSTCPNRFRDRIKESESELDVDMDAQNESLDEAIEVLSSDSDVEKCVNVDDGATDLIESPGKRRNKALCLKTNLKGESPLHVAVINGNLEHVVKLVEIMAHPINVRDGAGWLPIHEAAYHDHADIAIYLLDKGAHLDDTGCQEDLSTPLFEAIHGGGLKTAITLVNRGANLWHVNREGETLFDLLNDWQPKKRAFGGVESQRTLFQQLFDAVKEKLGDSFEKWCSYRPPKPAPRTSVRTAGSVIIVDDEEDEDGDTTKMGVESLPAAKYKKSASLRRRVISSDSDEEEERVENKSGKKRESWSARPKPFRRDCSLDSPSSSKRGFTKSDHKSAAINDYRDAMRAVGSSAARCAKERPMTRDFVASRKRSSTLSSGVPIDLNDGWLEDDEQGAKRKQKKRKNLNSPLPMPFNESPPRHRTSPAGFECPSAPCPFEPVEFNPSEAFSSTQVEPCASSQARPPMAPFHPLTPPALPPSQKEPTQPSQKTGVIWCTVKVTFSDISLLLPVDSQSRTVKWLADEAYRRRQLLLEQEASAPGTGHIRIRTPDGALLLPTDLLCTVLPAATGSHTKTPELMAEIVQSNKSPQVPLRVPPSGKIHFNFFTLDAPIISRSFATIFSASLYAVGFYASCMSQSDEPTRVVTGLLPSSSHLPSSPLNQLVVAAVDTGCLDLSFQALGARGCADVLLQYVKARSESQPLKKLSLDGNLLSSKDLLPEGSSDKPTLLSAFEKVLTPHLVELSVTENFLTLEGVLVLLSLGVKEPNPPANHLTRLCLSYNPLFCQLSNAATAMGVGTSSGLAPLSALPTSWLAAESVELASEDSTITAAPMLSRLLALCPRLTCLQLVGCGVTPTMWELATMPCFGNSEIFPWQSPESQFLKPTVPMNSVVNNIMCSCQALFTGQRLEFGMLAGASAPSNSTFAHLTELDISLNPLSSRLISTDEDFLLDLLTPPERKGRPNFSSLRVLRLRGGLASCVEKGATTELFLGDDVLPKESWMLCETTSRGTGLKPSGDVFIACLARFLDSGNCNIRMLDVGQCNLTEGCLMNFQSMPVISKLRLVAILQFAVWSDTNAYASDSLSPLVGWRVKLTDGHCVAFRLLAAPSTTITSLLCDGNPCLQKPAVWAKLLSTIAQATSAMVSLSIDLPLRLILYCVAQNSMLDIRIRKVNDINDAITLHPVETDADLTLATEAISRKMSPVTCATPLQELALVTPTPLPWPRDRLPVGKKTALSTTVMAVLTQLDLSNGTSHSARLLSHIAVSFADRFHKRANVCYRPHCTVFSVR</sequence>
<evidence type="ECO:0000256" key="3">
    <source>
        <dbReference type="ARBA" id="ARBA00022737"/>
    </source>
</evidence>
<keyword evidence="2" id="KW-0433">Leucine-rich repeat</keyword>
<feature type="compositionally biased region" description="Basic and acidic residues" evidence="7">
    <location>
        <begin position="842"/>
        <end position="853"/>
    </location>
</feature>
<dbReference type="Pfam" id="PF12796">
    <property type="entry name" value="Ank_2"/>
    <property type="match status" value="1"/>
</dbReference>
<dbReference type="InterPro" id="IPR032675">
    <property type="entry name" value="LRR_dom_sf"/>
</dbReference>
<dbReference type="Pfam" id="PF13424">
    <property type="entry name" value="TPR_12"/>
    <property type="match status" value="1"/>
</dbReference>
<dbReference type="Gene3D" id="1.25.40.10">
    <property type="entry name" value="Tetratricopeptide repeat domain"/>
    <property type="match status" value="1"/>
</dbReference>
<dbReference type="GO" id="GO:0043596">
    <property type="term" value="C:nuclear replication fork"/>
    <property type="evidence" value="ECO:0007669"/>
    <property type="project" value="TreeGrafter"/>
</dbReference>
<feature type="compositionally biased region" description="Pro residues" evidence="7">
    <location>
        <begin position="1011"/>
        <end position="1024"/>
    </location>
</feature>
<dbReference type="GO" id="GO:0000724">
    <property type="term" value="P:double-strand break repair via homologous recombination"/>
    <property type="evidence" value="ECO:0007669"/>
    <property type="project" value="TreeGrafter"/>
</dbReference>
<evidence type="ECO:0000256" key="2">
    <source>
        <dbReference type="ARBA" id="ARBA00022614"/>
    </source>
</evidence>
<evidence type="ECO:0000256" key="7">
    <source>
        <dbReference type="SAM" id="MobiDB-lite"/>
    </source>
</evidence>
<dbReference type="SMART" id="SM00028">
    <property type="entry name" value="TPR"/>
    <property type="match status" value="4"/>
</dbReference>
<gene>
    <name evidence="8" type="ORF">TASK_LOCUS7439</name>
</gene>
<evidence type="ECO:0000313" key="8">
    <source>
        <dbReference type="EMBL" id="VDK38373.1"/>
    </source>
</evidence>
<dbReference type="EMBL" id="UYRS01018618">
    <property type="protein sequence ID" value="VDK38373.1"/>
    <property type="molecule type" value="Genomic_DNA"/>
</dbReference>
<evidence type="ECO:0000313" key="10">
    <source>
        <dbReference type="WBParaSite" id="TASK_0000743801-mRNA-1"/>
    </source>
</evidence>
<dbReference type="InterPro" id="IPR036770">
    <property type="entry name" value="Ankyrin_rpt-contain_sf"/>
</dbReference>
<dbReference type="Gene3D" id="3.80.10.10">
    <property type="entry name" value="Ribonuclease Inhibitor"/>
    <property type="match status" value="1"/>
</dbReference>
<feature type="repeat" description="ANK" evidence="5">
    <location>
        <begin position="626"/>
        <end position="659"/>
    </location>
</feature>
<keyword evidence="6" id="KW-0802">TPR repeat</keyword>
<feature type="region of interest" description="Disordered" evidence="7">
    <location>
        <begin position="826"/>
        <end position="882"/>
    </location>
</feature>
<dbReference type="PROSITE" id="PS50005">
    <property type="entry name" value="TPR"/>
    <property type="match status" value="2"/>
</dbReference>
<dbReference type="Pfam" id="PF13181">
    <property type="entry name" value="TPR_8"/>
    <property type="match status" value="1"/>
</dbReference>
<feature type="compositionally biased region" description="Polar residues" evidence="7">
    <location>
        <begin position="995"/>
        <end position="1008"/>
    </location>
</feature>
<comment type="subcellular location">
    <subcellularLocation>
        <location evidence="1">Nucleus</location>
    </subcellularLocation>
</comment>